<keyword evidence="10" id="KW-0963">Cytoplasm</keyword>
<evidence type="ECO:0000256" key="11">
    <source>
        <dbReference type="ARBA" id="ARBA00047899"/>
    </source>
</evidence>
<keyword evidence="9" id="KW-0067">ATP-binding</keyword>
<keyword evidence="7" id="KW-0547">Nucleotide-binding</keyword>
<sequence>MEGKILAGRYQIIHYVGGGMSRVYKAKDIVLDRYVAVKMMSEQLKQNQELIYRFIREAKLVGRFSHPNIVNVFDAGRDDDLYYMVMEYIEGVSLKDWIQKKKLSLREIVSIGIQICEGLDYAHKHGIIHRDIKPHNILITLDGHVKVSDFGISRFVEGGTQLTETDVVIGTVHYFSPEQASGAKLSFTSDIYSFGIMLYEMVTGEVPFKNGNSVIIAYQHIEKPLPDPRKFNPNLPKSLYQIIDKATQKKPGDRYSSAMDIALELKWTLLEIEKGQNYYQIVKSYSKKRAWTIGIGILAILLGLLITLIDG</sequence>
<keyword evidence="13" id="KW-0472">Membrane</keyword>
<protein>
    <recommendedName>
        <fullName evidence="4">non-specific serine/threonine protein kinase</fullName>
        <ecNumber evidence="4">2.7.11.1</ecNumber>
    </recommendedName>
</protein>
<dbReference type="PRINTS" id="PR00109">
    <property type="entry name" value="TYRKINASE"/>
</dbReference>
<evidence type="ECO:0000256" key="7">
    <source>
        <dbReference type="ARBA" id="ARBA00022741"/>
    </source>
</evidence>
<dbReference type="PROSITE" id="PS00108">
    <property type="entry name" value="PROTEIN_KINASE_ST"/>
    <property type="match status" value="1"/>
</dbReference>
<evidence type="ECO:0000313" key="15">
    <source>
        <dbReference type="EMBL" id="RAL26889.1"/>
    </source>
</evidence>
<evidence type="ECO:0000259" key="14">
    <source>
        <dbReference type="PROSITE" id="PS50011"/>
    </source>
</evidence>
<keyword evidence="5" id="KW-0723">Serine/threonine-protein kinase</keyword>
<feature type="transmembrane region" description="Helical" evidence="13">
    <location>
        <begin position="290"/>
        <end position="309"/>
    </location>
</feature>
<accession>A0A364K9B6</accession>
<evidence type="ECO:0000256" key="12">
    <source>
        <dbReference type="ARBA" id="ARBA00048679"/>
    </source>
</evidence>
<evidence type="ECO:0000256" key="10">
    <source>
        <dbReference type="ARBA" id="ARBA00023212"/>
    </source>
</evidence>
<dbReference type="PANTHER" id="PTHR43289:SF34">
    <property type="entry name" value="SERINE_THREONINE-PROTEIN KINASE YBDM-RELATED"/>
    <property type="match status" value="1"/>
</dbReference>
<proteinExistence type="inferred from homology"/>
<comment type="catalytic activity">
    <reaction evidence="12">
        <text>L-seryl-[protein] + ATP = O-phospho-L-seryl-[protein] + ADP + H(+)</text>
        <dbReference type="Rhea" id="RHEA:17989"/>
        <dbReference type="Rhea" id="RHEA-COMP:9863"/>
        <dbReference type="Rhea" id="RHEA-COMP:11604"/>
        <dbReference type="ChEBI" id="CHEBI:15378"/>
        <dbReference type="ChEBI" id="CHEBI:29999"/>
        <dbReference type="ChEBI" id="CHEBI:30616"/>
        <dbReference type="ChEBI" id="CHEBI:83421"/>
        <dbReference type="ChEBI" id="CHEBI:456216"/>
        <dbReference type="EC" id="2.7.11.1"/>
    </reaction>
</comment>
<keyword evidence="8" id="KW-0418">Kinase</keyword>
<dbReference type="GO" id="GO:0005813">
    <property type="term" value="C:centrosome"/>
    <property type="evidence" value="ECO:0007669"/>
    <property type="project" value="UniProtKB-SubCell"/>
</dbReference>
<gene>
    <name evidence="15" type="ORF">DL897_02245</name>
</gene>
<keyword evidence="13" id="KW-0812">Transmembrane</keyword>
<dbReference type="EC" id="2.7.11.1" evidence="4"/>
<dbReference type="Proteomes" id="UP000251213">
    <property type="component" value="Unassembled WGS sequence"/>
</dbReference>
<evidence type="ECO:0000256" key="13">
    <source>
        <dbReference type="SAM" id="Phobius"/>
    </source>
</evidence>
<comment type="similarity">
    <text evidence="3">Belongs to the protein kinase superfamily. NEK Ser/Thr protein kinase family. NIMA subfamily.</text>
</comment>
<dbReference type="InterPro" id="IPR000719">
    <property type="entry name" value="Prot_kinase_dom"/>
</dbReference>
<feature type="domain" description="Protein kinase" evidence="14">
    <location>
        <begin position="10"/>
        <end position="268"/>
    </location>
</feature>
<keyword evidence="6" id="KW-0808">Transferase</keyword>
<dbReference type="InterPro" id="IPR011009">
    <property type="entry name" value="Kinase-like_dom_sf"/>
</dbReference>
<dbReference type="Gene3D" id="3.30.200.20">
    <property type="entry name" value="Phosphorylase Kinase, domain 1"/>
    <property type="match status" value="1"/>
</dbReference>
<keyword evidence="13" id="KW-1133">Transmembrane helix</keyword>
<reference evidence="15 16" key="1">
    <citation type="submission" date="2018-06" db="EMBL/GenBank/DDBJ databases">
        <title>Thermoflavimicrobium daqus sp. nov., a thermophilic microbe isolated from Moutai-flavour Daqu.</title>
        <authorList>
            <person name="Wang X."/>
            <person name="Zhou H."/>
        </authorList>
    </citation>
    <scope>NUCLEOTIDE SEQUENCE [LARGE SCALE GENOMIC DNA]</scope>
    <source>
        <strain evidence="15 16">FBKL4.011</strain>
    </source>
</reference>
<dbReference type="InterPro" id="IPR001245">
    <property type="entry name" value="Ser-Thr/Tyr_kinase_cat_dom"/>
</dbReference>
<keyword evidence="16" id="KW-1185">Reference proteome</keyword>
<name>A0A364K9B6_9BACL</name>
<dbReference type="CDD" id="cd14014">
    <property type="entry name" value="STKc_PknB_like"/>
    <property type="match status" value="1"/>
</dbReference>
<evidence type="ECO:0000256" key="6">
    <source>
        <dbReference type="ARBA" id="ARBA00022679"/>
    </source>
</evidence>
<dbReference type="FunFam" id="1.10.510.10:FF:000021">
    <property type="entry name" value="Serine/threonine protein kinase"/>
    <property type="match status" value="1"/>
</dbReference>
<comment type="caution">
    <text evidence="15">The sequence shown here is derived from an EMBL/GenBank/DDBJ whole genome shotgun (WGS) entry which is preliminary data.</text>
</comment>
<keyword evidence="10" id="KW-0206">Cytoskeleton</keyword>
<dbReference type="SUPFAM" id="SSF56112">
    <property type="entry name" value="Protein kinase-like (PK-like)"/>
    <property type="match status" value="1"/>
</dbReference>
<dbReference type="PROSITE" id="PS50011">
    <property type="entry name" value="PROTEIN_KINASE_DOM"/>
    <property type="match status" value="1"/>
</dbReference>
<dbReference type="InterPro" id="IPR008271">
    <property type="entry name" value="Ser/Thr_kinase_AS"/>
</dbReference>
<dbReference type="Pfam" id="PF00069">
    <property type="entry name" value="Pkinase"/>
    <property type="match status" value="1"/>
</dbReference>
<dbReference type="GO" id="GO:0000922">
    <property type="term" value="C:spindle pole"/>
    <property type="evidence" value="ECO:0007669"/>
    <property type="project" value="UniProtKB-SubCell"/>
</dbReference>
<dbReference type="GO" id="GO:0004674">
    <property type="term" value="F:protein serine/threonine kinase activity"/>
    <property type="evidence" value="ECO:0007669"/>
    <property type="project" value="UniProtKB-KW"/>
</dbReference>
<evidence type="ECO:0000313" key="16">
    <source>
        <dbReference type="Proteomes" id="UP000251213"/>
    </source>
</evidence>
<comment type="catalytic activity">
    <reaction evidence="11">
        <text>L-threonyl-[protein] + ATP = O-phospho-L-threonyl-[protein] + ADP + H(+)</text>
        <dbReference type="Rhea" id="RHEA:46608"/>
        <dbReference type="Rhea" id="RHEA-COMP:11060"/>
        <dbReference type="Rhea" id="RHEA-COMP:11605"/>
        <dbReference type="ChEBI" id="CHEBI:15378"/>
        <dbReference type="ChEBI" id="CHEBI:30013"/>
        <dbReference type="ChEBI" id="CHEBI:30616"/>
        <dbReference type="ChEBI" id="CHEBI:61977"/>
        <dbReference type="ChEBI" id="CHEBI:456216"/>
        <dbReference type="EC" id="2.7.11.1"/>
    </reaction>
</comment>
<evidence type="ECO:0000256" key="1">
    <source>
        <dbReference type="ARBA" id="ARBA00004300"/>
    </source>
</evidence>
<reference evidence="15 16" key="2">
    <citation type="submission" date="2018-06" db="EMBL/GenBank/DDBJ databases">
        <authorList>
            <person name="Zhirakovskaya E."/>
        </authorList>
    </citation>
    <scope>NUCLEOTIDE SEQUENCE [LARGE SCALE GENOMIC DNA]</scope>
    <source>
        <strain evidence="15 16">FBKL4.011</strain>
    </source>
</reference>
<dbReference type="PANTHER" id="PTHR43289">
    <property type="entry name" value="MITOGEN-ACTIVATED PROTEIN KINASE KINASE KINASE 20-RELATED"/>
    <property type="match status" value="1"/>
</dbReference>
<dbReference type="AlphaFoldDB" id="A0A364K9B6"/>
<comment type="subcellular location">
    <subcellularLocation>
        <location evidence="1">Cytoplasm</location>
        <location evidence="1">Cytoskeleton</location>
        <location evidence="1">Microtubule organizing center</location>
        <location evidence="1">Centrosome</location>
    </subcellularLocation>
    <subcellularLocation>
        <location evidence="2">Cytoplasm</location>
        <location evidence="2">Cytoskeleton</location>
        <location evidence="2">Spindle pole</location>
    </subcellularLocation>
</comment>
<dbReference type="GO" id="GO:0005524">
    <property type="term" value="F:ATP binding"/>
    <property type="evidence" value="ECO:0007669"/>
    <property type="project" value="UniProtKB-KW"/>
</dbReference>
<evidence type="ECO:0000256" key="5">
    <source>
        <dbReference type="ARBA" id="ARBA00022527"/>
    </source>
</evidence>
<evidence type="ECO:0000256" key="2">
    <source>
        <dbReference type="ARBA" id="ARBA00004647"/>
    </source>
</evidence>
<evidence type="ECO:0000256" key="8">
    <source>
        <dbReference type="ARBA" id="ARBA00022777"/>
    </source>
</evidence>
<evidence type="ECO:0000256" key="4">
    <source>
        <dbReference type="ARBA" id="ARBA00012513"/>
    </source>
</evidence>
<evidence type="ECO:0000256" key="9">
    <source>
        <dbReference type="ARBA" id="ARBA00022840"/>
    </source>
</evidence>
<dbReference type="SMART" id="SM00220">
    <property type="entry name" value="S_TKc"/>
    <property type="match status" value="1"/>
</dbReference>
<organism evidence="15 16">
    <name type="scientific">Thermoflavimicrobium daqui</name>
    <dbReference type="NCBI Taxonomy" id="2137476"/>
    <lineage>
        <taxon>Bacteria</taxon>
        <taxon>Bacillati</taxon>
        <taxon>Bacillota</taxon>
        <taxon>Bacilli</taxon>
        <taxon>Bacillales</taxon>
        <taxon>Thermoactinomycetaceae</taxon>
        <taxon>Thermoflavimicrobium</taxon>
    </lineage>
</organism>
<evidence type="ECO:0000256" key="3">
    <source>
        <dbReference type="ARBA" id="ARBA00010886"/>
    </source>
</evidence>
<dbReference type="EMBL" id="QJKK01000001">
    <property type="protein sequence ID" value="RAL26889.1"/>
    <property type="molecule type" value="Genomic_DNA"/>
</dbReference>
<dbReference type="Gene3D" id="1.10.510.10">
    <property type="entry name" value="Transferase(Phosphotransferase) domain 1"/>
    <property type="match status" value="1"/>
</dbReference>